<comment type="subcellular location">
    <subcellularLocation>
        <location evidence="2">Cell membrane</location>
        <topology evidence="2">Multi-pass membrane protein</topology>
    </subcellularLocation>
</comment>
<evidence type="ECO:0000256" key="7">
    <source>
        <dbReference type="ARBA" id="ARBA00022989"/>
    </source>
</evidence>
<gene>
    <name evidence="11" type="ORF">DFR42_1287</name>
</gene>
<evidence type="ECO:0000259" key="10">
    <source>
        <dbReference type="PROSITE" id="PS50850"/>
    </source>
</evidence>
<feature type="transmembrane region" description="Helical" evidence="9">
    <location>
        <begin position="300"/>
        <end position="333"/>
    </location>
</feature>
<proteinExistence type="inferred from homology"/>
<protein>
    <submittedName>
        <fullName evidence="11">Putative MFS family arabinose efflux permease</fullName>
    </submittedName>
</protein>
<dbReference type="AlphaFoldDB" id="A0A318IJP2"/>
<feature type="transmembrane region" description="Helical" evidence="9">
    <location>
        <begin position="237"/>
        <end position="258"/>
    </location>
</feature>
<evidence type="ECO:0000256" key="6">
    <source>
        <dbReference type="ARBA" id="ARBA00022692"/>
    </source>
</evidence>
<dbReference type="InterPro" id="IPR011701">
    <property type="entry name" value="MFS"/>
</dbReference>
<dbReference type="EMBL" id="QJKB01000028">
    <property type="protein sequence ID" value="PXX33732.1"/>
    <property type="molecule type" value="Genomic_DNA"/>
</dbReference>
<dbReference type="InterPro" id="IPR020846">
    <property type="entry name" value="MFS_dom"/>
</dbReference>
<evidence type="ECO:0000256" key="2">
    <source>
        <dbReference type="ARBA" id="ARBA00004651"/>
    </source>
</evidence>
<keyword evidence="7 9" id="KW-1133">Transmembrane helix</keyword>
<dbReference type="InterPro" id="IPR001958">
    <property type="entry name" value="Tet-R_TetA/multi-R_MdtG-like"/>
</dbReference>
<comment type="similarity">
    <text evidence="3">Belongs to the major facilitator superfamily. TCR/Tet family.</text>
</comment>
<dbReference type="PROSITE" id="PS00216">
    <property type="entry name" value="SUGAR_TRANSPORT_1"/>
    <property type="match status" value="1"/>
</dbReference>
<feature type="transmembrane region" description="Helical" evidence="9">
    <location>
        <begin position="65"/>
        <end position="86"/>
    </location>
</feature>
<dbReference type="GO" id="GO:0022857">
    <property type="term" value="F:transmembrane transporter activity"/>
    <property type="evidence" value="ECO:0007669"/>
    <property type="project" value="InterPro"/>
</dbReference>
<evidence type="ECO:0000256" key="5">
    <source>
        <dbReference type="ARBA" id="ARBA00022475"/>
    </source>
</evidence>
<feature type="transmembrane region" description="Helical" evidence="9">
    <location>
        <begin position="180"/>
        <end position="205"/>
    </location>
</feature>
<keyword evidence="5" id="KW-1003">Cell membrane</keyword>
<feature type="transmembrane region" description="Helical" evidence="9">
    <location>
        <begin position="98"/>
        <end position="115"/>
    </location>
</feature>
<evidence type="ECO:0000313" key="11">
    <source>
        <dbReference type="EMBL" id="PXX33732.1"/>
    </source>
</evidence>
<dbReference type="Proteomes" id="UP000247792">
    <property type="component" value="Unassembled WGS sequence"/>
</dbReference>
<accession>A0A318IJP2</accession>
<keyword evidence="12" id="KW-1185">Reference proteome</keyword>
<evidence type="ECO:0000256" key="3">
    <source>
        <dbReference type="ARBA" id="ARBA00007520"/>
    </source>
</evidence>
<keyword evidence="4" id="KW-0813">Transport</keyword>
<keyword evidence="6 9" id="KW-0812">Transmembrane</keyword>
<evidence type="ECO:0000313" key="12">
    <source>
        <dbReference type="Proteomes" id="UP000247792"/>
    </source>
</evidence>
<dbReference type="PANTHER" id="PTHR23517:SF3">
    <property type="entry name" value="INTEGRAL MEMBRANE TRANSPORT PROTEIN"/>
    <property type="match status" value="1"/>
</dbReference>
<dbReference type="PANTHER" id="PTHR23517">
    <property type="entry name" value="RESISTANCE PROTEIN MDTM, PUTATIVE-RELATED-RELATED"/>
    <property type="match status" value="1"/>
</dbReference>
<dbReference type="PRINTS" id="PR01035">
    <property type="entry name" value="TCRTETA"/>
</dbReference>
<feature type="transmembrane region" description="Helical" evidence="9">
    <location>
        <begin position="387"/>
        <end position="407"/>
    </location>
</feature>
<dbReference type="InterPro" id="IPR050171">
    <property type="entry name" value="MFS_Transporters"/>
</dbReference>
<comment type="function">
    <text evidence="1">Resistance to tetracycline by an active tetracycline efflux. This is an energy-dependent process that decreases the accumulation of the antibiotic in whole cells. This protein functions as a metal-tetracycline/H(+) antiporter.</text>
</comment>
<keyword evidence="8 9" id="KW-0472">Membrane</keyword>
<comment type="caution">
    <text evidence="11">The sequence shown here is derived from an EMBL/GenBank/DDBJ whole genome shotgun (WGS) entry which is preliminary data.</text>
</comment>
<dbReference type="SUPFAM" id="SSF103473">
    <property type="entry name" value="MFS general substrate transporter"/>
    <property type="match status" value="1"/>
</dbReference>
<dbReference type="Gene3D" id="1.20.1250.20">
    <property type="entry name" value="MFS general substrate transporter like domains"/>
    <property type="match status" value="1"/>
</dbReference>
<evidence type="ECO:0000256" key="4">
    <source>
        <dbReference type="ARBA" id="ARBA00022448"/>
    </source>
</evidence>
<feature type="transmembrane region" description="Helical" evidence="9">
    <location>
        <begin position="270"/>
        <end position="288"/>
    </location>
</feature>
<feature type="domain" description="Major facilitator superfamily (MFS) profile" evidence="10">
    <location>
        <begin position="31"/>
        <end position="411"/>
    </location>
</feature>
<dbReference type="PROSITE" id="PS50850">
    <property type="entry name" value="MFS"/>
    <property type="match status" value="1"/>
</dbReference>
<sequence>MRLRLQLVSLLPRLPFRRSVSLRIFTNAPLATKVGLFLCFFVGFADGVLMPFFALWAEKEAGISAAHIGLLLACYSGGELLATPLVGGIADRVGRRPVLLISTAGVGLGFAMLYFTHGVWASALVLILIGAFESVLHPTISAVIADAIPPEQHRYYFSIARVMSSAGRVAGPAVGSVLALFSLGAVFLGSALATLISTLIIALWLPETLNKNTVPDDEEESLLGILPAFRDARLAGLLLWSMCLQISAGWLSSVLPLYAVDAGTLTPSQIGLLFTYAAVLTVLFQLKISAVLAHVSNFKMVIASGCVLVGAFICLLFSSSLAALVLGVSLLSLSQMLFGPLLPTLIMELAPAHTRATYMAAASVAADLKDTVGPAAGTSLYAIAVRLPWMVGIPVAACATLALAFNVRRYK</sequence>
<name>A0A318IJP2_9BURK</name>
<evidence type="ECO:0000256" key="9">
    <source>
        <dbReference type="SAM" id="Phobius"/>
    </source>
</evidence>
<organism evidence="11 12">
    <name type="scientific">Undibacterium pigrum</name>
    <dbReference type="NCBI Taxonomy" id="401470"/>
    <lineage>
        <taxon>Bacteria</taxon>
        <taxon>Pseudomonadati</taxon>
        <taxon>Pseudomonadota</taxon>
        <taxon>Betaproteobacteria</taxon>
        <taxon>Burkholderiales</taxon>
        <taxon>Oxalobacteraceae</taxon>
        <taxon>Undibacterium</taxon>
    </lineage>
</organism>
<dbReference type="Pfam" id="PF07690">
    <property type="entry name" value="MFS_1"/>
    <property type="match status" value="1"/>
</dbReference>
<dbReference type="GO" id="GO:0005886">
    <property type="term" value="C:plasma membrane"/>
    <property type="evidence" value="ECO:0007669"/>
    <property type="project" value="UniProtKB-SubCell"/>
</dbReference>
<evidence type="ECO:0000256" key="1">
    <source>
        <dbReference type="ARBA" id="ARBA00003279"/>
    </source>
</evidence>
<dbReference type="InterPro" id="IPR005829">
    <property type="entry name" value="Sugar_transporter_CS"/>
</dbReference>
<evidence type="ECO:0000256" key="8">
    <source>
        <dbReference type="ARBA" id="ARBA00023136"/>
    </source>
</evidence>
<reference evidence="11 12" key="1">
    <citation type="submission" date="2018-05" db="EMBL/GenBank/DDBJ databases">
        <title>Genomic Encyclopedia of Type Strains, Phase IV (KMG-IV): sequencing the most valuable type-strain genomes for metagenomic binning, comparative biology and taxonomic classification.</title>
        <authorList>
            <person name="Goeker M."/>
        </authorList>
    </citation>
    <scope>NUCLEOTIDE SEQUENCE [LARGE SCALE GENOMIC DNA]</scope>
    <source>
        <strain evidence="11 12">DSM 19792</strain>
    </source>
</reference>
<dbReference type="InterPro" id="IPR036259">
    <property type="entry name" value="MFS_trans_sf"/>
</dbReference>